<dbReference type="EMBL" id="JAVRJZ010000007">
    <property type="protein sequence ID" value="KAK2720711.1"/>
    <property type="molecule type" value="Genomic_DNA"/>
</dbReference>
<dbReference type="PANTHER" id="PTHR19288:SF46">
    <property type="entry name" value="HALOACID DEHALOGENASE-LIKE HYDROLASE DOMAIN-CONTAINING PROTEIN 2"/>
    <property type="match status" value="1"/>
</dbReference>
<sequence>MMSCNLDNIKVVLVDLSGTLHIDKIAVPGSQAALQRLRVAGLKVRFVTNTTKESKGFLLNRLNKLGFAIEGSEIFSSLTAARQLIEKKKSNPILLLENEALEDFKGIPTKEGQPNCVVIGLAPSMFTYEVLNTAFRAVLDGATIIAIHKGRYYKRADGLALGPGPFVAALEYATNRTAVTVGKPEKSFFLSAFEDLKVNPEEVVMIGDDVRDDVEGAVKAGLFAILVKTGKYRTGDEEIAISLSAVAVKDFAAAVDHVLSNRR</sequence>
<proteinExistence type="inferred from homology"/>
<organism evidence="7 8">
    <name type="scientific">Artemia franciscana</name>
    <name type="common">Brine shrimp</name>
    <name type="synonym">Artemia sanfranciscana</name>
    <dbReference type="NCBI Taxonomy" id="6661"/>
    <lineage>
        <taxon>Eukaryota</taxon>
        <taxon>Metazoa</taxon>
        <taxon>Ecdysozoa</taxon>
        <taxon>Arthropoda</taxon>
        <taxon>Crustacea</taxon>
        <taxon>Branchiopoda</taxon>
        <taxon>Anostraca</taxon>
        <taxon>Artemiidae</taxon>
        <taxon>Artemia</taxon>
    </lineage>
</organism>
<dbReference type="Gene3D" id="3.40.50.1000">
    <property type="entry name" value="HAD superfamily/HAD-like"/>
    <property type="match status" value="2"/>
</dbReference>
<dbReference type="InterPro" id="IPR023214">
    <property type="entry name" value="HAD_sf"/>
</dbReference>
<dbReference type="InterPro" id="IPR006355">
    <property type="entry name" value="LHPP/HDHD2"/>
</dbReference>
<dbReference type="GO" id="GO:0046872">
    <property type="term" value="F:metal ion binding"/>
    <property type="evidence" value="ECO:0007669"/>
    <property type="project" value="UniProtKB-KW"/>
</dbReference>
<dbReference type="InterPro" id="IPR006357">
    <property type="entry name" value="HAD-SF_hydro_IIA"/>
</dbReference>
<dbReference type="FunFam" id="3.40.50.1000:FF:000060">
    <property type="entry name" value="Haloacid dehalogenase-like hydrolase domain-containing protein 2"/>
    <property type="match status" value="1"/>
</dbReference>
<keyword evidence="4" id="KW-0460">Magnesium</keyword>
<dbReference type="GO" id="GO:0016791">
    <property type="term" value="F:phosphatase activity"/>
    <property type="evidence" value="ECO:0007669"/>
    <property type="project" value="InterPro"/>
</dbReference>
<dbReference type="SUPFAM" id="SSF56784">
    <property type="entry name" value="HAD-like"/>
    <property type="match status" value="1"/>
</dbReference>
<comment type="similarity">
    <text evidence="2">Belongs to the HAD-like hydrolase superfamily.</text>
</comment>
<dbReference type="InterPro" id="IPR002645">
    <property type="entry name" value="STAS_dom"/>
</dbReference>
<evidence type="ECO:0000256" key="1">
    <source>
        <dbReference type="ARBA" id="ARBA00001946"/>
    </source>
</evidence>
<evidence type="ECO:0000256" key="3">
    <source>
        <dbReference type="ARBA" id="ARBA00022723"/>
    </source>
</evidence>
<dbReference type="PROSITE" id="PS50801">
    <property type="entry name" value="STAS"/>
    <property type="match status" value="1"/>
</dbReference>
<dbReference type="AlphaFoldDB" id="A0AA88I6C3"/>
<reference evidence="7" key="1">
    <citation type="submission" date="2023-07" db="EMBL/GenBank/DDBJ databases">
        <title>Chromosome-level genome assembly of Artemia franciscana.</title>
        <authorList>
            <person name="Jo E."/>
        </authorList>
    </citation>
    <scope>NUCLEOTIDE SEQUENCE</scope>
    <source>
        <tissue evidence="7">Whole body</tissue>
    </source>
</reference>
<gene>
    <name evidence="7" type="ORF">QYM36_004560</name>
</gene>
<dbReference type="Proteomes" id="UP001187531">
    <property type="component" value="Unassembled WGS sequence"/>
</dbReference>
<comment type="cofactor">
    <cofactor evidence="1">
        <name>Mg(2+)</name>
        <dbReference type="ChEBI" id="CHEBI:18420"/>
    </cofactor>
</comment>
<dbReference type="GO" id="GO:0005737">
    <property type="term" value="C:cytoplasm"/>
    <property type="evidence" value="ECO:0007669"/>
    <property type="project" value="TreeGrafter"/>
</dbReference>
<accession>A0AA88I6C3</accession>
<keyword evidence="8" id="KW-1185">Reference proteome</keyword>
<evidence type="ECO:0000256" key="5">
    <source>
        <dbReference type="ARBA" id="ARBA00039666"/>
    </source>
</evidence>
<comment type="caution">
    <text evidence="7">The sequence shown here is derived from an EMBL/GenBank/DDBJ whole genome shotgun (WGS) entry which is preliminary data.</text>
</comment>
<dbReference type="InterPro" id="IPR036412">
    <property type="entry name" value="HAD-like_sf"/>
</dbReference>
<evidence type="ECO:0000313" key="8">
    <source>
        <dbReference type="Proteomes" id="UP001187531"/>
    </source>
</evidence>
<evidence type="ECO:0000313" key="7">
    <source>
        <dbReference type="EMBL" id="KAK2720711.1"/>
    </source>
</evidence>
<name>A0AA88I6C3_ARTSF</name>
<evidence type="ECO:0000259" key="6">
    <source>
        <dbReference type="PROSITE" id="PS50801"/>
    </source>
</evidence>
<feature type="domain" description="STAS" evidence="6">
    <location>
        <begin position="1"/>
        <end position="85"/>
    </location>
</feature>
<evidence type="ECO:0000256" key="4">
    <source>
        <dbReference type="ARBA" id="ARBA00022842"/>
    </source>
</evidence>
<dbReference type="Pfam" id="PF13344">
    <property type="entry name" value="Hydrolase_6"/>
    <property type="match status" value="1"/>
</dbReference>
<dbReference type="PANTHER" id="PTHR19288">
    <property type="entry name" value="4-NITROPHENYLPHOSPHATASE-RELATED"/>
    <property type="match status" value="1"/>
</dbReference>
<dbReference type="NCBIfam" id="TIGR01458">
    <property type="entry name" value="HAD-SF-IIA-hyp3"/>
    <property type="match status" value="1"/>
</dbReference>
<evidence type="ECO:0000256" key="2">
    <source>
        <dbReference type="ARBA" id="ARBA00007958"/>
    </source>
</evidence>
<dbReference type="Pfam" id="PF13242">
    <property type="entry name" value="Hydrolase_like"/>
    <property type="match status" value="1"/>
</dbReference>
<keyword evidence="3" id="KW-0479">Metal-binding</keyword>
<dbReference type="CDD" id="cd07509">
    <property type="entry name" value="HAD_PPase"/>
    <property type="match status" value="1"/>
</dbReference>
<dbReference type="NCBIfam" id="TIGR01460">
    <property type="entry name" value="HAD-SF-IIA"/>
    <property type="match status" value="1"/>
</dbReference>
<protein>
    <recommendedName>
        <fullName evidence="5">Haloacid dehalogenase-like hydrolase domain-containing protein 2</fullName>
    </recommendedName>
</protein>